<accession>A0A167UKJ6</accession>
<sequence length="111" mass="12647">MKNFIHLVGILIIANALHSCESNEEKKAEVVTNNYIRFIDSVTTSGTNDALTNWNTIQKCYEKKSNDLNLQIDLLEDNTIFDAKINAATSKYETFRNLIMEKKLKQEAGSF</sequence>
<dbReference type="EMBL" id="LVJE01000044">
    <property type="protein sequence ID" value="OAB25664.1"/>
    <property type="molecule type" value="Genomic_DNA"/>
</dbReference>
<gene>
    <name evidence="1" type="ORF">FBFR_14260</name>
</gene>
<evidence type="ECO:0000313" key="2">
    <source>
        <dbReference type="Proteomes" id="UP000077164"/>
    </source>
</evidence>
<protein>
    <recommendedName>
        <fullName evidence="3">DUF4296 domain-containing protein</fullName>
    </recommendedName>
</protein>
<comment type="caution">
    <text evidence="1">The sequence shown here is derived from an EMBL/GenBank/DDBJ whole genome shotgun (WGS) entry which is preliminary data.</text>
</comment>
<proteinExistence type="predicted"/>
<dbReference type="OrthoDB" id="1361377at2"/>
<organism evidence="1 2">
    <name type="scientific">Flavobacterium fryxellicola</name>
    <dbReference type="NCBI Taxonomy" id="249352"/>
    <lineage>
        <taxon>Bacteria</taxon>
        <taxon>Pseudomonadati</taxon>
        <taxon>Bacteroidota</taxon>
        <taxon>Flavobacteriia</taxon>
        <taxon>Flavobacteriales</taxon>
        <taxon>Flavobacteriaceae</taxon>
        <taxon>Flavobacterium</taxon>
    </lineage>
</organism>
<keyword evidence="2" id="KW-1185">Reference proteome</keyword>
<reference evidence="1 2" key="1">
    <citation type="submission" date="2016-03" db="EMBL/GenBank/DDBJ databases">
        <title>Draft genome sequence of Flavobacterium fryxellicola DSM 16209.</title>
        <authorList>
            <person name="Shin S.-K."/>
            <person name="Yi H."/>
        </authorList>
    </citation>
    <scope>NUCLEOTIDE SEQUENCE [LARGE SCALE GENOMIC DNA]</scope>
    <source>
        <strain evidence="1 2">DSM 16209</strain>
    </source>
</reference>
<evidence type="ECO:0008006" key="3">
    <source>
        <dbReference type="Google" id="ProtNLM"/>
    </source>
</evidence>
<name>A0A167UKJ6_9FLAO</name>
<dbReference type="RefSeq" id="WP_066082498.1">
    <property type="nucleotide sequence ID" value="NZ_FRDK01000008.1"/>
</dbReference>
<evidence type="ECO:0000313" key="1">
    <source>
        <dbReference type="EMBL" id="OAB25664.1"/>
    </source>
</evidence>
<dbReference type="AlphaFoldDB" id="A0A167UKJ6"/>
<dbReference type="Proteomes" id="UP000077164">
    <property type="component" value="Unassembled WGS sequence"/>
</dbReference>